<feature type="non-terminal residue" evidence="1">
    <location>
        <position position="1"/>
    </location>
</feature>
<comment type="caution">
    <text evidence="1">The sequence shown here is derived from an EMBL/GenBank/DDBJ whole genome shotgun (WGS) entry which is preliminary data.</text>
</comment>
<dbReference type="EMBL" id="LAZR01052189">
    <property type="protein sequence ID" value="KKK83514.1"/>
    <property type="molecule type" value="Genomic_DNA"/>
</dbReference>
<dbReference type="AlphaFoldDB" id="A0A0F9AYR0"/>
<accession>A0A0F9AYR0</accession>
<reference evidence="1" key="1">
    <citation type="journal article" date="2015" name="Nature">
        <title>Complex archaea that bridge the gap between prokaryotes and eukaryotes.</title>
        <authorList>
            <person name="Spang A."/>
            <person name="Saw J.H."/>
            <person name="Jorgensen S.L."/>
            <person name="Zaremba-Niedzwiedzka K."/>
            <person name="Martijn J."/>
            <person name="Lind A.E."/>
            <person name="van Eijk R."/>
            <person name="Schleper C."/>
            <person name="Guy L."/>
            <person name="Ettema T.J."/>
        </authorList>
    </citation>
    <scope>NUCLEOTIDE SEQUENCE</scope>
</reference>
<gene>
    <name evidence="1" type="ORF">LCGC14_2792630</name>
</gene>
<sequence>ELSLAIGTSFNSQEIMQTIIKKSIRAIKAEQGAVIIVDSEGDKEMNTLVRPLNSGRGLLQAVCLKSPVVMRILREPVAQWKFSTRWRERHHSGSP</sequence>
<protein>
    <submittedName>
        <fullName evidence="1">Uncharacterized protein</fullName>
    </submittedName>
</protein>
<organism evidence="1">
    <name type="scientific">marine sediment metagenome</name>
    <dbReference type="NCBI Taxonomy" id="412755"/>
    <lineage>
        <taxon>unclassified sequences</taxon>
        <taxon>metagenomes</taxon>
        <taxon>ecological metagenomes</taxon>
    </lineage>
</organism>
<evidence type="ECO:0000313" key="1">
    <source>
        <dbReference type="EMBL" id="KKK83514.1"/>
    </source>
</evidence>
<name>A0A0F9AYR0_9ZZZZ</name>
<proteinExistence type="predicted"/>